<evidence type="ECO:0000313" key="3">
    <source>
        <dbReference type="EMBL" id="SHM44506.1"/>
    </source>
</evidence>
<name>A0A1M7IUT5_9FIRM</name>
<keyword evidence="1" id="KW-0813">Transport</keyword>
<dbReference type="PANTHER" id="PTHR38682:SF1">
    <property type="entry name" value="V-TYPE ATP SYNTHASE SUBUNIT C"/>
    <property type="match status" value="1"/>
</dbReference>
<evidence type="ECO:0000313" key="4">
    <source>
        <dbReference type="Proteomes" id="UP000184038"/>
    </source>
</evidence>
<organism evidence="3 4">
    <name type="scientific">Anaerosporobacter mobilis DSM 15930</name>
    <dbReference type="NCBI Taxonomy" id="1120996"/>
    <lineage>
        <taxon>Bacteria</taxon>
        <taxon>Bacillati</taxon>
        <taxon>Bacillota</taxon>
        <taxon>Clostridia</taxon>
        <taxon>Lachnospirales</taxon>
        <taxon>Lachnospiraceae</taxon>
        <taxon>Anaerosporobacter</taxon>
    </lineage>
</organism>
<dbReference type="InterPro" id="IPR044911">
    <property type="entry name" value="V-type_ATPase_csu/dsu_dom_3"/>
</dbReference>
<dbReference type="Gene3D" id="1.10.132.50">
    <property type="entry name" value="ATP synthase (C/AC39) subunit, domain 3"/>
    <property type="match status" value="3"/>
</dbReference>
<proteinExistence type="predicted"/>
<sequence length="344" mass="40706">MANNLLSYSGITAKVKAMESNLFKNDDYVKISNLETVSEFINFLKSNPAYEPLFSGFEEGSLHRGQVEELIVNSLFDSYSRIYRFCNSEQRKALIFLSFRFETTIIKYCLQHVFNDEYEYKGSNFDVLFNKRLKINLEQLTSARSVDEFINLLKDTEYYPILKAIQNTNNPTLFDYEMQLDIYYFKKVWKLKDKYLKGDSNKAYTEILGKQADLLNILWIYRSKKYYDIDSAKIYSYIIPISYKLKKKEITALIETNSIEELVTLVNTSYYVKAYGITEITSFENLYRTLLSKIYKSNKQKYPHSMAPVQQYLYFKELEIDKLTTVLECIRYKLQPNETLSYIQ</sequence>
<evidence type="ECO:0000256" key="1">
    <source>
        <dbReference type="ARBA" id="ARBA00022448"/>
    </source>
</evidence>
<protein>
    <submittedName>
        <fullName evidence="3">V/A-type H+-transporting ATPase subunit C</fullName>
    </submittedName>
</protein>
<dbReference type="SUPFAM" id="SSF103486">
    <property type="entry name" value="V-type ATP synthase subunit C"/>
    <property type="match status" value="1"/>
</dbReference>
<dbReference type="EMBL" id="FRCP01000010">
    <property type="protein sequence ID" value="SHM44506.1"/>
    <property type="molecule type" value="Genomic_DNA"/>
</dbReference>
<dbReference type="RefSeq" id="WP_073286848.1">
    <property type="nucleotide sequence ID" value="NZ_FRCP01000010.1"/>
</dbReference>
<evidence type="ECO:0000256" key="2">
    <source>
        <dbReference type="ARBA" id="ARBA00023065"/>
    </source>
</evidence>
<dbReference type="AlphaFoldDB" id="A0A1M7IUT5"/>
<dbReference type="InterPro" id="IPR002843">
    <property type="entry name" value="ATPase_V0-cplx_csu/dsu"/>
</dbReference>
<keyword evidence="4" id="KW-1185">Reference proteome</keyword>
<dbReference type="PANTHER" id="PTHR38682">
    <property type="entry name" value="V-TYPE ATP SYNTHASE SUBUNIT C"/>
    <property type="match status" value="1"/>
</dbReference>
<gene>
    <name evidence="3" type="ORF">SAMN02746066_01965</name>
</gene>
<dbReference type="InterPro" id="IPR036079">
    <property type="entry name" value="ATPase_csu/dsu_sf"/>
</dbReference>
<dbReference type="InterPro" id="IPR050873">
    <property type="entry name" value="V-ATPase_V0D/AC39_subunit"/>
</dbReference>
<dbReference type="Pfam" id="PF01992">
    <property type="entry name" value="vATP-synt_AC39"/>
    <property type="match status" value="1"/>
</dbReference>
<dbReference type="Proteomes" id="UP000184038">
    <property type="component" value="Unassembled WGS sequence"/>
</dbReference>
<accession>A0A1M7IUT5</accession>
<dbReference type="GO" id="GO:0046961">
    <property type="term" value="F:proton-transporting ATPase activity, rotational mechanism"/>
    <property type="evidence" value="ECO:0007669"/>
    <property type="project" value="InterPro"/>
</dbReference>
<dbReference type="OrthoDB" id="9816136at2"/>
<dbReference type="STRING" id="1120996.SAMN02746066_01965"/>
<reference evidence="3 4" key="1">
    <citation type="submission" date="2016-11" db="EMBL/GenBank/DDBJ databases">
        <authorList>
            <person name="Jaros S."/>
            <person name="Januszkiewicz K."/>
            <person name="Wedrychowicz H."/>
        </authorList>
    </citation>
    <scope>NUCLEOTIDE SEQUENCE [LARGE SCALE GENOMIC DNA]</scope>
    <source>
        <strain evidence="3 4">DSM 15930</strain>
    </source>
</reference>
<keyword evidence="2" id="KW-0406">Ion transport</keyword>